<proteinExistence type="predicted"/>
<organism evidence="1 2">
    <name type="scientific">Kerstersia gyiorum</name>
    <dbReference type="NCBI Taxonomy" id="206506"/>
    <lineage>
        <taxon>Bacteria</taxon>
        <taxon>Pseudomonadati</taxon>
        <taxon>Pseudomonadota</taxon>
        <taxon>Betaproteobacteria</taxon>
        <taxon>Burkholderiales</taxon>
        <taxon>Alcaligenaceae</taxon>
        <taxon>Kerstersia</taxon>
    </lineage>
</organism>
<reference evidence="1 2" key="1">
    <citation type="submission" date="2015-04" db="EMBL/GenBank/DDBJ databases">
        <title>Genome sequence of Kerstersia gyiorum CG1.</title>
        <authorList>
            <person name="Greninger A.L."/>
            <person name="Kozyreva V."/>
            <person name="Chaturvedi V."/>
        </authorList>
    </citation>
    <scope>NUCLEOTIDE SEQUENCE [LARGE SCALE GENOMIC DNA]</scope>
    <source>
        <strain evidence="1 2">CG1</strain>
    </source>
</reference>
<gene>
    <name evidence="1" type="ORF">AAV32_09775</name>
</gene>
<accession>A0A171KSI1</accession>
<protein>
    <submittedName>
        <fullName evidence="1">Phage tail assembly protein</fullName>
    </submittedName>
</protein>
<dbReference type="EMBL" id="LBNE01000005">
    <property type="protein sequence ID" value="KKO71848.1"/>
    <property type="molecule type" value="Genomic_DNA"/>
</dbReference>
<dbReference type="STRING" id="206506.AAV32_09775"/>
<evidence type="ECO:0000313" key="2">
    <source>
        <dbReference type="Proteomes" id="UP000078084"/>
    </source>
</evidence>
<dbReference type="RefSeq" id="WP_068370939.1">
    <property type="nucleotide sequence ID" value="NZ_JBLLEH010000006.1"/>
</dbReference>
<dbReference type="Proteomes" id="UP000078084">
    <property type="component" value="Unassembled WGS sequence"/>
</dbReference>
<name>A0A171KSI1_9BURK</name>
<comment type="caution">
    <text evidence="1">The sequence shown here is derived from an EMBL/GenBank/DDBJ whole genome shotgun (WGS) entry which is preliminary data.</text>
</comment>
<sequence length="220" mass="22808">MTDIALSLPADAGFFSSEEKLRTIRLYGKLGAQFGRVHRFVCTDTASAVRALCVMVPGFQKFLTESKDKGLAYACFIGKENIAPDMLNAPAGNEDIRIAPVILGSGRGGMFQIILGAALVVGAPYLAQAAWGANAVGLAVGIAEYAPMLGYALVLGGVAQVLTGTPRGITGVDSPDNGASYNFNGPVNVTAQGNPVPVLYGEMVVGSVTVSGDMYSEDQQ</sequence>
<dbReference type="PATRIC" id="fig|206506.3.peg.2094"/>
<dbReference type="AlphaFoldDB" id="A0A171KSI1"/>
<evidence type="ECO:0000313" key="1">
    <source>
        <dbReference type="EMBL" id="KKO71848.1"/>
    </source>
</evidence>
<keyword evidence="2" id="KW-1185">Reference proteome</keyword>